<proteinExistence type="predicted"/>
<dbReference type="EMBL" id="GGEC01092126">
    <property type="protein sequence ID" value="MBX72610.1"/>
    <property type="molecule type" value="Transcribed_RNA"/>
</dbReference>
<dbReference type="AlphaFoldDB" id="A0A2P2R064"/>
<reference evidence="2" key="1">
    <citation type="submission" date="2018-02" db="EMBL/GenBank/DDBJ databases">
        <title>Rhizophora mucronata_Transcriptome.</title>
        <authorList>
            <person name="Meera S.P."/>
            <person name="Sreeshan A."/>
            <person name="Augustine A."/>
        </authorList>
    </citation>
    <scope>NUCLEOTIDE SEQUENCE</scope>
    <source>
        <tissue evidence="2">Leaf</tissue>
    </source>
</reference>
<keyword evidence="1" id="KW-0812">Transmembrane</keyword>
<protein>
    <submittedName>
        <fullName evidence="2">Uncharacterized protein</fullName>
    </submittedName>
</protein>
<keyword evidence="1" id="KW-0472">Membrane</keyword>
<sequence>MILISLDHTCLFLFFSFSSSFFMILYFSACPSNAKERAAPFIALRRVTQGNFIKQ</sequence>
<name>A0A2P2R064_RHIMU</name>
<accession>A0A2P2R064</accession>
<evidence type="ECO:0000256" key="1">
    <source>
        <dbReference type="SAM" id="Phobius"/>
    </source>
</evidence>
<feature type="transmembrane region" description="Helical" evidence="1">
    <location>
        <begin position="6"/>
        <end position="27"/>
    </location>
</feature>
<evidence type="ECO:0000313" key="2">
    <source>
        <dbReference type="EMBL" id="MBX72610.1"/>
    </source>
</evidence>
<organism evidence="2">
    <name type="scientific">Rhizophora mucronata</name>
    <name type="common">Asiatic mangrove</name>
    <dbReference type="NCBI Taxonomy" id="61149"/>
    <lineage>
        <taxon>Eukaryota</taxon>
        <taxon>Viridiplantae</taxon>
        <taxon>Streptophyta</taxon>
        <taxon>Embryophyta</taxon>
        <taxon>Tracheophyta</taxon>
        <taxon>Spermatophyta</taxon>
        <taxon>Magnoliopsida</taxon>
        <taxon>eudicotyledons</taxon>
        <taxon>Gunneridae</taxon>
        <taxon>Pentapetalae</taxon>
        <taxon>rosids</taxon>
        <taxon>fabids</taxon>
        <taxon>Malpighiales</taxon>
        <taxon>Rhizophoraceae</taxon>
        <taxon>Rhizophora</taxon>
    </lineage>
</organism>
<keyword evidence="1" id="KW-1133">Transmembrane helix</keyword>